<keyword evidence="1" id="KW-0418">Kinase</keyword>
<name>A0ABT9XVP5_9BACI</name>
<keyword evidence="1" id="KW-0548">Nucleotidyltransferase</keyword>
<sequence length="144" mass="16713">MHFIIGGAFNGKRSWVKNRYMGTVDYRWLSAYENCPLPTDLNKINQELIILEGVETWLKGLTEEFDSDKCRTIWNSCLDNWLSWEKAKLTRKVVVIGTDITKGIVPLEKANRLWRDVTGWAYQDSAAKAEKVNLIWYGINQTIK</sequence>
<evidence type="ECO:0000313" key="1">
    <source>
        <dbReference type="EMBL" id="MDQ0199638.1"/>
    </source>
</evidence>
<dbReference type="InterPro" id="IPR003203">
    <property type="entry name" value="CobU/CobP"/>
</dbReference>
<comment type="caution">
    <text evidence="1">The sequence shown here is derived from an EMBL/GenBank/DDBJ whole genome shotgun (WGS) entry which is preliminary data.</text>
</comment>
<dbReference type="RefSeq" id="WP_307408744.1">
    <property type="nucleotide sequence ID" value="NZ_JAUSTW010000004.1"/>
</dbReference>
<dbReference type="SUPFAM" id="SSF52540">
    <property type="entry name" value="P-loop containing nucleoside triphosphate hydrolases"/>
    <property type="match status" value="1"/>
</dbReference>
<evidence type="ECO:0000313" key="2">
    <source>
        <dbReference type="Proteomes" id="UP001224122"/>
    </source>
</evidence>
<dbReference type="Pfam" id="PF02283">
    <property type="entry name" value="CobU"/>
    <property type="match status" value="1"/>
</dbReference>
<dbReference type="Proteomes" id="UP001224122">
    <property type="component" value="Unassembled WGS sequence"/>
</dbReference>
<organism evidence="1 2">
    <name type="scientific">Neobacillus ginsengisoli</name>
    <dbReference type="NCBI Taxonomy" id="904295"/>
    <lineage>
        <taxon>Bacteria</taxon>
        <taxon>Bacillati</taxon>
        <taxon>Bacillota</taxon>
        <taxon>Bacilli</taxon>
        <taxon>Bacillales</taxon>
        <taxon>Bacillaceae</taxon>
        <taxon>Neobacillus</taxon>
    </lineage>
</organism>
<gene>
    <name evidence="1" type="ORF">J2S10_002820</name>
</gene>
<dbReference type="Gene3D" id="3.40.50.300">
    <property type="entry name" value="P-loop containing nucleotide triphosphate hydrolases"/>
    <property type="match status" value="1"/>
</dbReference>
<keyword evidence="1" id="KW-0808">Transferase</keyword>
<accession>A0ABT9XVP5</accession>
<dbReference type="GO" id="GO:0016779">
    <property type="term" value="F:nucleotidyltransferase activity"/>
    <property type="evidence" value="ECO:0007669"/>
    <property type="project" value="UniProtKB-KW"/>
</dbReference>
<dbReference type="EMBL" id="JAUSTW010000004">
    <property type="protein sequence ID" value="MDQ0199638.1"/>
    <property type="molecule type" value="Genomic_DNA"/>
</dbReference>
<proteinExistence type="predicted"/>
<dbReference type="InterPro" id="IPR027417">
    <property type="entry name" value="P-loop_NTPase"/>
</dbReference>
<reference evidence="1 2" key="1">
    <citation type="submission" date="2023-07" db="EMBL/GenBank/DDBJ databases">
        <title>Genomic Encyclopedia of Type Strains, Phase IV (KMG-IV): sequencing the most valuable type-strain genomes for metagenomic binning, comparative biology and taxonomic classification.</title>
        <authorList>
            <person name="Goeker M."/>
        </authorList>
    </citation>
    <scope>NUCLEOTIDE SEQUENCE [LARGE SCALE GENOMIC DNA]</scope>
    <source>
        <strain evidence="1 2">DSM 27594</strain>
    </source>
</reference>
<protein>
    <submittedName>
        <fullName evidence="1">Adenosyl cobinamide kinase/adenosyl cobinamide phosphate guanylyltransferase</fullName>
    </submittedName>
</protein>
<keyword evidence="2" id="KW-1185">Reference proteome</keyword>
<dbReference type="GO" id="GO:0016301">
    <property type="term" value="F:kinase activity"/>
    <property type="evidence" value="ECO:0007669"/>
    <property type="project" value="UniProtKB-KW"/>
</dbReference>